<evidence type="ECO:0000313" key="2">
    <source>
        <dbReference type="Proteomes" id="UP000240582"/>
    </source>
</evidence>
<evidence type="ECO:0000313" key="1">
    <source>
        <dbReference type="EMBL" id="PSO04201.1"/>
    </source>
</evidence>
<gene>
    <name evidence="1" type="ORF">B9Q12_02805</name>
</gene>
<proteinExistence type="predicted"/>
<dbReference type="AlphaFoldDB" id="A0A2R6BZY0"/>
<protein>
    <submittedName>
        <fullName evidence="1">Uncharacterized protein</fullName>
    </submittedName>
</protein>
<dbReference type="EMBL" id="NEXN01000050">
    <property type="protein sequence ID" value="PSO04201.1"/>
    <property type="molecule type" value="Genomic_DNA"/>
</dbReference>
<name>A0A2R6BZY0_9ARCH</name>
<comment type="caution">
    <text evidence="1">The sequence shown here is derived from an EMBL/GenBank/DDBJ whole genome shotgun (WGS) entry which is preliminary data.</text>
</comment>
<sequence length="63" mass="6776">MLVSYSCSACCKACTLLQAGFSTRGGFQRVRSGVVSPYTHAECSRAFSLYPHPLFKGKGLEGL</sequence>
<dbReference type="Proteomes" id="UP000240582">
    <property type="component" value="Unassembled WGS sequence"/>
</dbReference>
<reference evidence="1 2" key="1">
    <citation type="submission" date="2017-04" db="EMBL/GenBank/DDBJ databases">
        <title>Novel microbial lineages endemic to geothermal iron-oxide mats fill important gaps in the evolutionary history of Archaea.</title>
        <authorList>
            <person name="Jay Z.J."/>
            <person name="Beam J.P."/>
            <person name="Dlakic M."/>
            <person name="Rusch D.B."/>
            <person name="Kozubal M.A."/>
            <person name="Inskeep W.P."/>
        </authorList>
    </citation>
    <scope>NUCLEOTIDE SEQUENCE [LARGE SCALE GENOMIC DNA]</scope>
    <source>
        <strain evidence="1">ECH_B_SAG-G06</strain>
    </source>
</reference>
<accession>A0A2R6BZY0</accession>
<organism evidence="1 2">
    <name type="scientific">Candidatus Marsarchaeota G2 archaeon ECH_B_SAG-G06</name>
    <dbReference type="NCBI Taxonomy" id="1978166"/>
    <lineage>
        <taxon>Archaea</taxon>
        <taxon>Candidatus Marsarchaeota</taxon>
        <taxon>Candidatus Marsarchaeota group 2</taxon>
    </lineage>
</organism>